<reference evidence="9" key="4">
    <citation type="journal article" date="2022" name="PLoS Pathog.">
        <title>Chromosome-level genome of Schistosoma haematobium underpins genome-wide explorations of molecular variation.</title>
        <authorList>
            <person name="Stroehlein A.J."/>
            <person name="Korhonen P.K."/>
            <person name="Lee V.V."/>
            <person name="Ralph S.A."/>
            <person name="Mentink-Kane M."/>
            <person name="You H."/>
            <person name="McManus D.P."/>
            <person name="Tchuente L.T."/>
            <person name="Stothard J.R."/>
            <person name="Kaur P."/>
            <person name="Dudchenko O."/>
            <person name="Aiden E.L."/>
            <person name="Yang B."/>
            <person name="Yang H."/>
            <person name="Emery A.M."/>
            <person name="Webster B.L."/>
            <person name="Brindley P.J."/>
            <person name="Rollinson D."/>
            <person name="Chang B.C.H."/>
            <person name="Gasser R.B."/>
            <person name="Young N.D."/>
        </authorList>
    </citation>
    <scope>NUCLEOTIDE SEQUENCE</scope>
</reference>
<dbReference type="AlphaFoldDB" id="A0A922LDT1"/>
<name>A0A922LDT1_SCHHA</name>
<feature type="transmembrane region" description="Helical" evidence="8">
    <location>
        <begin position="60"/>
        <end position="79"/>
    </location>
</feature>
<keyword evidence="10" id="KW-1185">Reference proteome</keyword>
<dbReference type="GO" id="GO:0015254">
    <property type="term" value="F:glycerol channel activity"/>
    <property type="evidence" value="ECO:0007669"/>
    <property type="project" value="TreeGrafter"/>
</dbReference>
<feature type="transmembrane region" description="Helical" evidence="8">
    <location>
        <begin position="34"/>
        <end position="53"/>
    </location>
</feature>
<keyword evidence="4 7" id="KW-0812">Transmembrane</keyword>
<dbReference type="SUPFAM" id="SSF81338">
    <property type="entry name" value="Aquaporin-like"/>
    <property type="match status" value="1"/>
</dbReference>
<gene>
    <name evidence="9" type="primary">AQP3_2</name>
    <name evidence="9" type="ORF">MS3_00009678</name>
</gene>
<dbReference type="GO" id="GO:0005886">
    <property type="term" value="C:plasma membrane"/>
    <property type="evidence" value="ECO:0007669"/>
    <property type="project" value="TreeGrafter"/>
</dbReference>
<dbReference type="RefSeq" id="XP_051064516.1">
    <property type="nucleotide sequence ID" value="XM_051218081.1"/>
</dbReference>
<sequence length="148" mass="16062">MTSCAEKYANKQHIIADRLRLTSSPLVRACLGEFMGSVILMIFGSGVLAQVILGDHGKHAHGTFISISMGWGFAVYMAVMFSGQCGSGHCNPAVTLAAAVVGKLPFRRIPFYTFFQILGAFLGSLVVFALYREKSLNMPNCMIMGSCW</sequence>
<dbReference type="Pfam" id="PF00230">
    <property type="entry name" value="MIP"/>
    <property type="match status" value="1"/>
</dbReference>
<comment type="subcellular location">
    <subcellularLocation>
        <location evidence="1">Membrane</location>
        <topology evidence="1">Multi-pass membrane protein</topology>
    </subcellularLocation>
</comment>
<evidence type="ECO:0000256" key="6">
    <source>
        <dbReference type="ARBA" id="ARBA00023136"/>
    </source>
</evidence>
<evidence type="ECO:0000313" key="9">
    <source>
        <dbReference type="EMBL" id="KAH9579573.1"/>
    </source>
</evidence>
<proteinExistence type="inferred from homology"/>
<dbReference type="InterPro" id="IPR022357">
    <property type="entry name" value="MIP_CS"/>
</dbReference>
<dbReference type="CTD" id="24598386"/>
<comment type="caution">
    <text evidence="9">The sequence shown here is derived from an EMBL/GenBank/DDBJ whole genome shotgun (WGS) entry which is preliminary data.</text>
</comment>
<protein>
    <submittedName>
        <fullName evidence="9">Aquaporin-3</fullName>
    </submittedName>
</protein>
<dbReference type="PRINTS" id="PR00783">
    <property type="entry name" value="MINTRINSICP"/>
</dbReference>
<evidence type="ECO:0000256" key="2">
    <source>
        <dbReference type="ARBA" id="ARBA00006175"/>
    </source>
</evidence>
<dbReference type="PANTHER" id="PTHR43829">
    <property type="entry name" value="AQUAPORIN OR AQUAGLYCEROPORIN RELATED"/>
    <property type="match status" value="1"/>
</dbReference>
<evidence type="ECO:0000256" key="8">
    <source>
        <dbReference type="SAM" id="Phobius"/>
    </source>
</evidence>
<feature type="transmembrane region" description="Helical" evidence="8">
    <location>
        <begin position="109"/>
        <end position="131"/>
    </location>
</feature>
<dbReference type="Proteomes" id="UP000471633">
    <property type="component" value="Unassembled WGS sequence"/>
</dbReference>
<dbReference type="InterPro" id="IPR023271">
    <property type="entry name" value="Aquaporin-like"/>
</dbReference>
<reference evidence="9" key="3">
    <citation type="submission" date="2021-06" db="EMBL/GenBank/DDBJ databases">
        <title>Chromosome-level genome assembly for S. haematobium.</title>
        <authorList>
            <person name="Stroehlein A.J."/>
        </authorList>
    </citation>
    <scope>NUCLEOTIDE SEQUENCE</scope>
</reference>
<keyword evidence="3 7" id="KW-0813">Transport</keyword>
<evidence type="ECO:0000256" key="7">
    <source>
        <dbReference type="RuleBase" id="RU000477"/>
    </source>
</evidence>
<evidence type="ECO:0000256" key="1">
    <source>
        <dbReference type="ARBA" id="ARBA00004141"/>
    </source>
</evidence>
<evidence type="ECO:0000256" key="5">
    <source>
        <dbReference type="ARBA" id="ARBA00022989"/>
    </source>
</evidence>
<accession>A0A922LDT1</accession>
<dbReference type="PROSITE" id="PS00221">
    <property type="entry name" value="MIP"/>
    <property type="match status" value="1"/>
</dbReference>
<organism evidence="9 10">
    <name type="scientific">Schistosoma haematobium</name>
    <name type="common">Blood fluke</name>
    <dbReference type="NCBI Taxonomy" id="6185"/>
    <lineage>
        <taxon>Eukaryota</taxon>
        <taxon>Metazoa</taxon>
        <taxon>Spiralia</taxon>
        <taxon>Lophotrochozoa</taxon>
        <taxon>Platyhelminthes</taxon>
        <taxon>Trematoda</taxon>
        <taxon>Digenea</taxon>
        <taxon>Strigeidida</taxon>
        <taxon>Schistosomatoidea</taxon>
        <taxon>Schistosomatidae</taxon>
        <taxon>Schistosoma</taxon>
    </lineage>
</organism>
<evidence type="ECO:0000256" key="3">
    <source>
        <dbReference type="ARBA" id="ARBA00022448"/>
    </source>
</evidence>
<dbReference type="InterPro" id="IPR000425">
    <property type="entry name" value="MIP"/>
</dbReference>
<keyword evidence="5 8" id="KW-1133">Transmembrane helix</keyword>
<keyword evidence="6 8" id="KW-0472">Membrane</keyword>
<dbReference type="KEGG" id="shx:MS3_00009678"/>
<dbReference type="InterPro" id="IPR050363">
    <property type="entry name" value="MIP/Aquaporin"/>
</dbReference>
<dbReference type="GO" id="GO:0015250">
    <property type="term" value="F:water channel activity"/>
    <property type="evidence" value="ECO:0007669"/>
    <property type="project" value="TreeGrafter"/>
</dbReference>
<dbReference type="PANTHER" id="PTHR43829:SF9">
    <property type="entry name" value="AQUAPORIN-9"/>
    <property type="match status" value="1"/>
</dbReference>
<dbReference type="Gene3D" id="1.20.1080.10">
    <property type="entry name" value="Glycerol uptake facilitator protein"/>
    <property type="match status" value="1"/>
</dbReference>
<evidence type="ECO:0000313" key="10">
    <source>
        <dbReference type="Proteomes" id="UP000471633"/>
    </source>
</evidence>
<reference evidence="9" key="2">
    <citation type="journal article" date="2019" name="Gigascience">
        <title>High-quality Schistosoma haematobium genome achieved by single-molecule and long-range sequencing.</title>
        <authorList>
            <person name="Stroehlein A.J."/>
            <person name="Korhonen P.K."/>
            <person name="Chong T.M."/>
            <person name="Lim Y.L."/>
            <person name="Chan K.G."/>
            <person name="Webster B."/>
            <person name="Rollinson D."/>
            <person name="Brindley P.J."/>
            <person name="Gasser R.B."/>
            <person name="Young N.D."/>
        </authorList>
    </citation>
    <scope>NUCLEOTIDE SEQUENCE</scope>
</reference>
<evidence type="ECO:0000256" key="4">
    <source>
        <dbReference type="ARBA" id="ARBA00022692"/>
    </source>
</evidence>
<dbReference type="EMBL" id="AMPZ03000008">
    <property type="protein sequence ID" value="KAH9579573.1"/>
    <property type="molecule type" value="Genomic_DNA"/>
</dbReference>
<reference evidence="9" key="1">
    <citation type="journal article" date="2012" name="Nat. Genet.">
        <title>Whole-genome sequence of Schistosoma haematobium.</title>
        <authorList>
            <person name="Young N.D."/>
            <person name="Jex A.R."/>
            <person name="Li B."/>
            <person name="Liu S."/>
            <person name="Yang L."/>
            <person name="Xiong Z."/>
            <person name="Li Y."/>
            <person name="Cantacessi C."/>
            <person name="Hall R.S."/>
            <person name="Xu X."/>
            <person name="Chen F."/>
            <person name="Wu X."/>
            <person name="Zerlotini A."/>
            <person name="Oliveira G."/>
            <person name="Hofmann A."/>
            <person name="Zhang G."/>
            <person name="Fang X."/>
            <person name="Kang Y."/>
            <person name="Campbell B.E."/>
            <person name="Loukas A."/>
            <person name="Ranganathan S."/>
            <person name="Rollinson D."/>
            <person name="Rinaldi G."/>
            <person name="Brindley P.J."/>
            <person name="Yang H."/>
            <person name="Wang J."/>
            <person name="Wang J."/>
            <person name="Gasser R.B."/>
        </authorList>
    </citation>
    <scope>NUCLEOTIDE SEQUENCE</scope>
</reference>
<dbReference type="GeneID" id="24598386"/>
<comment type="similarity">
    <text evidence="2 7">Belongs to the MIP/aquaporin (TC 1.A.8) family.</text>
</comment>